<accession>A0A1Y2LXV9</accession>
<dbReference type="OMA" id="EHRYQNI"/>
<dbReference type="Gene3D" id="1.10.287.1490">
    <property type="match status" value="1"/>
</dbReference>
<keyword evidence="1" id="KW-0175">Coiled coil</keyword>
<feature type="compositionally biased region" description="Pro residues" evidence="2">
    <location>
        <begin position="1"/>
        <end position="10"/>
    </location>
</feature>
<protein>
    <submittedName>
        <fullName evidence="3">Uncharacterized protein</fullName>
    </submittedName>
</protein>
<proteinExistence type="predicted"/>
<dbReference type="SUPFAM" id="SSF57997">
    <property type="entry name" value="Tropomyosin"/>
    <property type="match status" value="1"/>
</dbReference>
<dbReference type="EMBL" id="KZ107847">
    <property type="protein sequence ID" value="OSS48027.1"/>
    <property type="molecule type" value="Genomic_DNA"/>
</dbReference>
<evidence type="ECO:0000313" key="4">
    <source>
        <dbReference type="Proteomes" id="UP000193240"/>
    </source>
</evidence>
<dbReference type="InParanoid" id="A0A1Y2LXV9"/>
<feature type="coiled-coil region" evidence="1">
    <location>
        <begin position="179"/>
        <end position="206"/>
    </location>
</feature>
<dbReference type="AlphaFoldDB" id="A0A1Y2LXV9"/>
<keyword evidence="4" id="KW-1185">Reference proteome</keyword>
<feature type="region of interest" description="Disordered" evidence="2">
    <location>
        <begin position="1"/>
        <end position="116"/>
    </location>
</feature>
<gene>
    <name evidence="3" type="ORF">B5807_06512</name>
</gene>
<sequence length="843" mass="94056">MNTPKRPAPPRSRGNSPPTQRQRGSEQPLVAQDRCANREYNGGPPTPHSGSISSASVPTGPASHSASRRYVDQSRRSSLNLLRSHDNNQSQSRLSSGRHVVSPKSIRSGSSTPLNGAPTVPYMLPVAQKPAGDRYMATLNTVRSYKSPFTAAISEAPEGSTTTEVKLLKMQLKAREMEDAKMRSDIKELKTTVDRLQDELKTQQQAATNAGDLQRRIVALEDARQAADRLHSEYATKFSDLSAQQQALHTRLNETEKSCTETNSKATSLDKGVNDINQDLRGLRQTHETLHKDVAEYIGPVRQAYVTANEVTVLQRIANLEDTSTSMCKEQGHLSSQMENLSSRPLVKQEEFEALKSVVGSLEEEKQVFSQDIDTKITRLSNAHDHLSTCVEELAKDRTASTKDADHNHAIADFNPSKERLLALEKRIISLTEGLNELRTKGEDLQTMVEVNETAFFEILGKKIDPLEASLECHRIATEKKLQSIEGRLQLTEENKTVIDEKLESYDRTTKLSGSMAEQLQGSERKLLQQLGEVKQDLARLRDDNTRKIEQLKTATGFLHQALASKQDTAETLSLIDSVKFALQSLQVQYDNISTGDLYTKMSHWILQQYPNSPAAMLQQLEGVKHDINQLRIFTDAFTQMPDSAETLVALAKLRPEIVALVKAQPESVQSQAVTAKLDKGLSKLESLETMVSGLQGSLNVLNSDNSPFVKNEYLQQSMSTLRDGVETVVSELRTRVEQTGDALKLETRKNLQNFGQVESLQQDVARLRQNTNEVLEDFKDPATKHCIDQLPILFVHTGQLQFVVENLAANMPRGPLRHRWHYDFKEMFKMPSPFLSEATGGS</sequence>
<reference evidence="3 4" key="1">
    <citation type="journal article" date="2017" name="Genome Announc.">
        <title>Genome sequence of the saprophytic ascomycete Epicoccum nigrum ICMP 19927 strain isolated from New Zealand.</title>
        <authorList>
            <person name="Fokin M."/>
            <person name="Fleetwood D."/>
            <person name="Weir B.S."/>
            <person name="Villas-Boas S.G."/>
        </authorList>
    </citation>
    <scope>NUCLEOTIDE SEQUENCE [LARGE SCALE GENOMIC DNA]</scope>
    <source>
        <strain evidence="3 4">ICMP 19927</strain>
    </source>
</reference>
<feature type="compositionally biased region" description="Polar residues" evidence="2">
    <location>
        <begin position="13"/>
        <end position="22"/>
    </location>
</feature>
<dbReference type="Proteomes" id="UP000193240">
    <property type="component" value="Unassembled WGS sequence"/>
</dbReference>
<organism evidence="3 4">
    <name type="scientific">Epicoccum nigrum</name>
    <name type="common">Soil fungus</name>
    <name type="synonym">Epicoccum purpurascens</name>
    <dbReference type="NCBI Taxonomy" id="105696"/>
    <lineage>
        <taxon>Eukaryota</taxon>
        <taxon>Fungi</taxon>
        <taxon>Dikarya</taxon>
        <taxon>Ascomycota</taxon>
        <taxon>Pezizomycotina</taxon>
        <taxon>Dothideomycetes</taxon>
        <taxon>Pleosporomycetidae</taxon>
        <taxon>Pleosporales</taxon>
        <taxon>Pleosporineae</taxon>
        <taxon>Didymellaceae</taxon>
        <taxon>Epicoccum</taxon>
    </lineage>
</organism>
<feature type="compositionally biased region" description="Polar residues" evidence="2">
    <location>
        <begin position="105"/>
        <end position="114"/>
    </location>
</feature>
<feature type="compositionally biased region" description="Polar residues" evidence="2">
    <location>
        <begin position="48"/>
        <end position="65"/>
    </location>
</feature>
<evidence type="ECO:0000256" key="2">
    <source>
        <dbReference type="SAM" id="MobiDB-lite"/>
    </source>
</evidence>
<evidence type="ECO:0000313" key="3">
    <source>
        <dbReference type="EMBL" id="OSS48027.1"/>
    </source>
</evidence>
<name>A0A1Y2LXV9_EPING</name>
<evidence type="ECO:0000256" key="1">
    <source>
        <dbReference type="SAM" id="Coils"/>
    </source>
</evidence>
<dbReference type="STRING" id="105696.A0A1Y2LXV9"/>